<dbReference type="PANTHER" id="PTHR30349">
    <property type="entry name" value="PHAGE INTEGRASE-RELATED"/>
    <property type="match status" value="1"/>
</dbReference>
<dbReference type="SUPFAM" id="SSF56349">
    <property type="entry name" value="DNA breaking-rejoining enzymes"/>
    <property type="match status" value="1"/>
</dbReference>
<dbReference type="InterPro" id="IPR011010">
    <property type="entry name" value="DNA_brk_join_enz"/>
</dbReference>
<dbReference type="Gene3D" id="1.10.150.130">
    <property type="match status" value="1"/>
</dbReference>
<dbReference type="Pfam" id="PF02899">
    <property type="entry name" value="Phage_int_SAM_1"/>
    <property type="match status" value="1"/>
</dbReference>
<dbReference type="InterPro" id="IPR004107">
    <property type="entry name" value="Integrase_SAM-like_N"/>
</dbReference>
<dbReference type="InterPro" id="IPR010998">
    <property type="entry name" value="Integrase_recombinase_N"/>
</dbReference>
<feature type="domain" description="Core-binding (CB)" evidence="6">
    <location>
        <begin position="9"/>
        <end position="92"/>
    </location>
</feature>
<keyword evidence="3" id="KW-0233">DNA recombination</keyword>
<dbReference type="GO" id="GO:0006310">
    <property type="term" value="P:DNA recombination"/>
    <property type="evidence" value="ECO:0007669"/>
    <property type="project" value="UniProtKB-KW"/>
</dbReference>
<keyword evidence="8" id="KW-1185">Reference proteome</keyword>
<feature type="domain" description="Tyr recombinase" evidence="5">
    <location>
        <begin position="115"/>
        <end position="332"/>
    </location>
</feature>
<accession>A0A5P9P3P9</accession>
<keyword evidence="2 4" id="KW-0238">DNA-binding</keyword>
<dbReference type="InterPro" id="IPR044068">
    <property type="entry name" value="CB"/>
</dbReference>
<gene>
    <name evidence="7" type="ORF">GCU68_08725</name>
</gene>
<dbReference type="PANTHER" id="PTHR30349:SF41">
    <property type="entry name" value="INTEGRASE_RECOMBINASE PROTEIN MJ0367-RELATED"/>
    <property type="match status" value="1"/>
</dbReference>
<organism evidence="7 8">
    <name type="scientific">Natronorubrum aibiense</name>
    <dbReference type="NCBI Taxonomy" id="348826"/>
    <lineage>
        <taxon>Archaea</taxon>
        <taxon>Methanobacteriati</taxon>
        <taxon>Methanobacteriota</taxon>
        <taxon>Stenosarchaea group</taxon>
        <taxon>Halobacteria</taxon>
        <taxon>Halobacteriales</taxon>
        <taxon>Natrialbaceae</taxon>
        <taxon>Natronorubrum</taxon>
    </lineage>
</organism>
<dbReference type="InterPro" id="IPR050090">
    <property type="entry name" value="Tyrosine_recombinase_XerCD"/>
</dbReference>
<evidence type="ECO:0000256" key="4">
    <source>
        <dbReference type="PROSITE-ProRule" id="PRU01248"/>
    </source>
</evidence>
<keyword evidence="1" id="KW-0229">DNA integration</keyword>
<dbReference type="CDD" id="cd00397">
    <property type="entry name" value="DNA_BRE_C"/>
    <property type="match status" value="1"/>
</dbReference>
<dbReference type="Proteomes" id="UP000326170">
    <property type="component" value="Chromosome"/>
</dbReference>
<dbReference type="PROSITE" id="PS51898">
    <property type="entry name" value="TYR_RECOMBINASE"/>
    <property type="match status" value="1"/>
</dbReference>
<evidence type="ECO:0000313" key="7">
    <source>
        <dbReference type="EMBL" id="QFU82597.1"/>
    </source>
</evidence>
<dbReference type="InterPro" id="IPR013762">
    <property type="entry name" value="Integrase-like_cat_sf"/>
</dbReference>
<dbReference type="KEGG" id="nas:GCU68_08725"/>
<name>A0A5P9P3P9_9EURY</name>
<dbReference type="RefSeq" id="WP_152940758.1">
    <property type="nucleotide sequence ID" value="NZ_CP045488.1"/>
</dbReference>
<dbReference type="GO" id="GO:0003677">
    <property type="term" value="F:DNA binding"/>
    <property type="evidence" value="ECO:0007669"/>
    <property type="project" value="UniProtKB-UniRule"/>
</dbReference>
<evidence type="ECO:0000259" key="6">
    <source>
        <dbReference type="PROSITE" id="PS51900"/>
    </source>
</evidence>
<evidence type="ECO:0000313" key="8">
    <source>
        <dbReference type="Proteomes" id="UP000326170"/>
    </source>
</evidence>
<dbReference type="PROSITE" id="PS51900">
    <property type="entry name" value="CB"/>
    <property type="match status" value="1"/>
</dbReference>
<dbReference type="GeneID" id="42301125"/>
<dbReference type="Gene3D" id="1.10.443.10">
    <property type="entry name" value="Intergrase catalytic core"/>
    <property type="match status" value="1"/>
</dbReference>
<protein>
    <submittedName>
        <fullName evidence="7">Tyrosine-type recombinase/integrase</fullName>
    </submittedName>
</protein>
<dbReference type="InterPro" id="IPR002104">
    <property type="entry name" value="Integrase_catalytic"/>
</dbReference>
<proteinExistence type="predicted"/>
<dbReference type="AlphaFoldDB" id="A0A5P9P3P9"/>
<evidence type="ECO:0000256" key="2">
    <source>
        <dbReference type="ARBA" id="ARBA00023125"/>
    </source>
</evidence>
<evidence type="ECO:0000256" key="3">
    <source>
        <dbReference type="ARBA" id="ARBA00023172"/>
    </source>
</evidence>
<reference evidence="7 8" key="1">
    <citation type="journal article" date="2007" name="Int. J. Syst. Evol. Microbiol.">
        <title>Natronorubrum sulfidifaciens sp. nov., an extremely haloalkaliphilic archaeon isolated from Aiding salt lake in Xin-Jiang, China.</title>
        <authorList>
            <person name="Cui H.L."/>
            <person name="Tohty D."/>
            <person name="Liu H.C."/>
            <person name="Liu S.J."/>
            <person name="Oren A."/>
            <person name="Zhou P.J."/>
        </authorList>
    </citation>
    <scope>NUCLEOTIDE SEQUENCE [LARGE SCALE GENOMIC DNA]</scope>
    <source>
        <strain evidence="7 8">7-3</strain>
    </source>
</reference>
<dbReference type="GO" id="GO:0015074">
    <property type="term" value="P:DNA integration"/>
    <property type="evidence" value="ECO:0007669"/>
    <property type="project" value="UniProtKB-KW"/>
</dbReference>
<evidence type="ECO:0000256" key="1">
    <source>
        <dbReference type="ARBA" id="ARBA00022908"/>
    </source>
</evidence>
<sequence>MQDQKLEPIAPDEAVSLYLQDRENELANGTIKSYRHKLTRFVEWCDQEEIENLNTLSGRDILRFKQSRSNVLNSVSLKGQMDTLRSFIRWCESIDGVEQDLHNKVMSPTLSQGDRERDILIDSEIAKDILEHLSRFEYASLHHALLTLLWRCGARSGTVRSFDLRDYERENQRLEAKHRPETPLKNKKRGERLIALSSDVCQVLNDYIDHNREKVTNEPGRKPLLTTQFGRISKSTIRETCYRWTHPCQYNGGECPHSRDMDECQALNPPKKAPSLCPSSRSPHAWRRGAITHHLTEDVPIEVVSDRMNVSRDVLDQHYDRRSEEVKVEQRREYLSNI</sequence>
<evidence type="ECO:0000259" key="5">
    <source>
        <dbReference type="PROSITE" id="PS51898"/>
    </source>
</evidence>
<dbReference type="EMBL" id="CP045488">
    <property type="protein sequence ID" value="QFU82597.1"/>
    <property type="molecule type" value="Genomic_DNA"/>
</dbReference>
<dbReference type="OrthoDB" id="198497at2157"/>